<dbReference type="Gene3D" id="2.120.10.30">
    <property type="entry name" value="TolB, C-terminal domain"/>
    <property type="match status" value="1"/>
</dbReference>
<accession>D2QMK9</accession>
<evidence type="ECO:0008006" key="3">
    <source>
        <dbReference type="Google" id="ProtNLM"/>
    </source>
</evidence>
<dbReference type="KEGG" id="sli:Slin_4441"/>
<evidence type="ECO:0000313" key="2">
    <source>
        <dbReference type="Proteomes" id="UP000002028"/>
    </source>
</evidence>
<protein>
    <recommendedName>
        <fullName evidence="3">6-bladed beta-propeller protein</fullName>
    </recommendedName>
</protein>
<gene>
    <name evidence="1" type="ordered locus">Slin_4441</name>
</gene>
<dbReference type="Pfam" id="PF17170">
    <property type="entry name" value="DUF5128"/>
    <property type="match status" value="1"/>
</dbReference>
<dbReference type="eggNOG" id="ENOG5030IXD">
    <property type="taxonomic scope" value="Bacteria"/>
</dbReference>
<proteinExistence type="predicted"/>
<dbReference type="AlphaFoldDB" id="D2QMK9"/>
<evidence type="ECO:0000313" key="1">
    <source>
        <dbReference type="EMBL" id="ADB40422.1"/>
    </source>
</evidence>
<keyword evidence="2" id="KW-1185">Reference proteome</keyword>
<dbReference type="InterPro" id="IPR011042">
    <property type="entry name" value="6-blade_b-propeller_TolB-like"/>
</dbReference>
<dbReference type="HOGENOM" id="CLU_651966_0_0_10"/>
<sequence>MSKIAYAIKLITLLCIVINLLSCKEKPGTGNEESYQVSNPSSISKKDNITSIDVDLSKESPANYSDLFSSIEYKILKSPATILVGKIDKIVEAEDRFFLKSNGKIYIFSEEGNYLSKIDQKGEGPNQYKSITDFLVDTVTHHIEILDNHSFSVFEFDYKGTYIKNWQHGVLSFQFHKLSTDNYIFYVDKELASSYEGRFLLYNKKKNKITDNFVPMDKRRIKYEAFMDVNNFCAHPNKTLLSCSGNDTIFSYKPGTIKPKYIFKFNENTVPKDFYDKKFESIVEFNEKRLKNEFIGLYYVDFLENDNYLISQIVKGKTVYYLWFDKKKKEYRIINRFNDDMTFLKGRIHVAETFPTYFGPKRALRSLEPEAILAPLDSIQATNSDEELKLLFSKVPQLKTLRESIKLNSNPVIQIMTYKQG</sequence>
<dbReference type="STRING" id="504472.Slin_4441"/>
<organism evidence="1 2">
    <name type="scientific">Spirosoma linguale (strain ATCC 33905 / DSM 74 / LMG 10896 / Claus 1)</name>
    <dbReference type="NCBI Taxonomy" id="504472"/>
    <lineage>
        <taxon>Bacteria</taxon>
        <taxon>Pseudomonadati</taxon>
        <taxon>Bacteroidota</taxon>
        <taxon>Cytophagia</taxon>
        <taxon>Cytophagales</taxon>
        <taxon>Cytophagaceae</taxon>
        <taxon>Spirosoma</taxon>
    </lineage>
</organism>
<dbReference type="Proteomes" id="UP000002028">
    <property type="component" value="Chromosome"/>
</dbReference>
<dbReference type="RefSeq" id="WP_012928927.1">
    <property type="nucleotide sequence ID" value="NC_013730.1"/>
</dbReference>
<dbReference type="SUPFAM" id="SSF101898">
    <property type="entry name" value="NHL repeat"/>
    <property type="match status" value="1"/>
</dbReference>
<name>D2QMK9_SPILD</name>
<dbReference type="EMBL" id="CP001769">
    <property type="protein sequence ID" value="ADB40422.1"/>
    <property type="molecule type" value="Genomic_DNA"/>
</dbReference>
<reference evidence="1 2" key="1">
    <citation type="journal article" date="2010" name="Stand. Genomic Sci.">
        <title>Complete genome sequence of Spirosoma linguale type strain (1).</title>
        <authorList>
            <person name="Lail K."/>
            <person name="Sikorski J."/>
            <person name="Saunders E."/>
            <person name="Lapidus A."/>
            <person name="Glavina Del Rio T."/>
            <person name="Copeland A."/>
            <person name="Tice H."/>
            <person name="Cheng J.-F."/>
            <person name="Lucas S."/>
            <person name="Nolan M."/>
            <person name="Bruce D."/>
            <person name="Goodwin L."/>
            <person name="Pitluck S."/>
            <person name="Ivanova N."/>
            <person name="Mavromatis K."/>
            <person name="Ovchinnikova G."/>
            <person name="Pati A."/>
            <person name="Chen A."/>
            <person name="Palaniappan K."/>
            <person name="Land M."/>
            <person name="Hauser L."/>
            <person name="Chang Y.-J."/>
            <person name="Jeffries C.D."/>
            <person name="Chain P."/>
            <person name="Brettin T."/>
            <person name="Detter J.C."/>
            <person name="Schuetze A."/>
            <person name="Rohde M."/>
            <person name="Tindall B.J."/>
            <person name="Goeker M."/>
            <person name="Bristow J."/>
            <person name="Eisen J.A."/>
            <person name="Markowitz V."/>
            <person name="Hugenholtz P."/>
            <person name="Kyrpides N.C."/>
            <person name="Klenk H.-P."/>
            <person name="Chen F."/>
        </authorList>
    </citation>
    <scope>NUCLEOTIDE SEQUENCE [LARGE SCALE GENOMIC DNA]</scope>
    <source>
        <strain evidence="2">ATCC 33905 / DSM 74 / LMG 10896 / Claus 1</strain>
    </source>
</reference>